<dbReference type="CDD" id="cd04221">
    <property type="entry name" value="MauL"/>
    <property type="match status" value="1"/>
</dbReference>
<evidence type="ECO:0000313" key="2">
    <source>
        <dbReference type="EMBL" id="MCZ2721318.1"/>
    </source>
</evidence>
<feature type="signal peptide" evidence="1">
    <location>
        <begin position="1"/>
        <end position="24"/>
    </location>
</feature>
<keyword evidence="1" id="KW-0732">Signal</keyword>
<sequence>MLPIHKKVYLSMLVTLFGMSSLFASDLTVSVVDAYQQPVQNAVIELYNENYLNNDKTNTSAAQYEVAQRMRQFTPFVLVVPVGSSVTFPNYDKTRHHVYSFSPVKTFELKLFSGQSHEPVVFDEPGVVALGCNIHDAMQSHIYVTNSRYYGVTDANGEVNFTELPDDAFDLKTWHPLQEDALQATEITFNKSVKTIDIVLPIIETFDEDESESEYSY</sequence>
<dbReference type="SUPFAM" id="SSF49503">
    <property type="entry name" value="Cupredoxins"/>
    <property type="match status" value="1"/>
</dbReference>
<organism evidence="2 3">
    <name type="scientific">Marinomonas phaeophyticola</name>
    <dbReference type="NCBI Taxonomy" id="3004091"/>
    <lineage>
        <taxon>Bacteria</taxon>
        <taxon>Pseudomonadati</taxon>
        <taxon>Pseudomonadota</taxon>
        <taxon>Gammaproteobacteria</taxon>
        <taxon>Oceanospirillales</taxon>
        <taxon>Oceanospirillaceae</taxon>
        <taxon>Marinomonas</taxon>
    </lineage>
</organism>
<name>A0ABT4JSN2_9GAMM</name>
<accession>A0ABT4JSN2</accession>
<reference evidence="2" key="1">
    <citation type="submission" date="2022-12" db="EMBL/GenBank/DDBJ databases">
        <title>Marinomonas 15G1-11 sp. nov, isolated from marine algae.</title>
        <authorList>
            <person name="Butt M."/>
            <person name="Choi D.G."/>
            <person name="Kim J.M."/>
            <person name="Lee J.K."/>
            <person name="Baek J.H."/>
            <person name="Jeon C.O."/>
        </authorList>
    </citation>
    <scope>NUCLEOTIDE SEQUENCE</scope>
    <source>
        <strain evidence="2">15G1-11</strain>
    </source>
</reference>
<comment type="caution">
    <text evidence="2">The sequence shown here is derived from an EMBL/GenBank/DDBJ whole genome shotgun (WGS) entry which is preliminary data.</text>
</comment>
<dbReference type="InterPro" id="IPR034242">
    <property type="entry name" value="MauL"/>
</dbReference>
<dbReference type="EMBL" id="JAPUBN010000013">
    <property type="protein sequence ID" value="MCZ2721318.1"/>
    <property type="molecule type" value="Genomic_DNA"/>
</dbReference>
<keyword evidence="3" id="KW-1185">Reference proteome</keyword>
<dbReference type="RefSeq" id="WP_269123995.1">
    <property type="nucleotide sequence ID" value="NZ_JAPUBN010000013.1"/>
</dbReference>
<evidence type="ECO:0000313" key="3">
    <source>
        <dbReference type="Proteomes" id="UP001149719"/>
    </source>
</evidence>
<dbReference type="Proteomes" id="UP001149719">
    <property type="component" value="Unassembled WGS sequence"/>
</dbReference>
<proteinExistence type="predicted"/>
<protein>
    <submittedName>
        <fullName evidence="2">Methylamine utilization protein</fullName>
    </submittedName>
</protein>
<feature type="chain" id="PRO_5046350476" evidence="1">
    <location>
        <begin position="25"/>
        <end position="217"/>
    </location>
</feature>
<dbReference type="InterPro" id="IPR008972">
    <property type="entry name" value="Cupredoxin"/>
</dbReference>
<dbReference type="Gene3D" id="2.60.40.420">
    <property type="entry name" value="Cupredoxins - blue copper proteins"/>
    <property type="match status" value="1"/>
</dbReference>
<gene>
    <name evidence="2" type="ORF">O1D97_06570</name>
</gene>
<evidence type="ECO:0000256" key="1">
    <source>
        <dbReference type="SAM" id="SignalP"/>
    </source>
</evidence>